<proteinExistence type="predicted"/>
<dbReference type="Proteomes" id="UP001190926">
    <property type="component" value="Unassembled WGS sequence"/>
</dbReference>
<evidence type="ECO:0000313" key="2">
    <source>
        <dbReference type="EMBL" id="KAH6832695.1"/>
    </source>
</evidence>
<evidence type="ECO:0000256" key="1">
    <source>
        <dbReference type="SAM" id="Phobius"/>
    </source>
</evidence>
<sequence>MVYRPRNRLSVVLRSADDVSYCEEAPGWRDTKPDSVIDIEISKDLPEEVRAQIRAELAMNPFVYVREDDDVPVPVRRPVIVGKTKKVLVMAIAGILGFSIGCLKVSGLNQLLLLAATAITLHKLLP</sequence>
<protein>
    <submittedName>
        <fullName evidence="2">Uncharacterized protein</fullName>
    </submittedName>
</protein>
<keyword evidence="1" id="KW-0472">Membrane</keyword>
<accession>A0AAD4JGK3</accession>
<gene>
    <name evidence="2" type="ORF">C2S53_015435</name>
</gene>
<organism evidence="2 3">
    <name type="scientific">Perilla frutescens var. hirtella</name>
    <name type="common">Perilla citriodora</name>
    <name type="synonym">Perilla setoyensis</name>
    <dbReference type="NCBI Taxonomy" id="608512"/>
    <lineage>
        <taxon>Eukaryota</taxon>
        <taxon>Viridiplantae</taxon>
        <taxon>Streptophyta</taxon>
        <taxon>Embryophyta</taxon>
        <taxon>Tracheophyta</taxon>
        <taxon>Spermatophyta</taxon>
        <taxon>Magnoliopsida</taxon>
        <taxon>eudicotyledons</taxon>
        <taxon>Gunneridae</taxon>
        <taxon>Pentapetalae</taxon>
        <taxon>asterids</taxon>
        <taxon>lamiids</taxon>
        <taxon>Lamiales</taxon>
        <taxon>Lamiaceae</taxon>
        <taxon>Nepetoideae</taxon>
        <taxon>Elsholtzieae</taxon>
        <taxon>Perilla</taxon>
    </lineage>
</organism>
<keyword evidence="1" id="KW-0812">Transmembrane</keyword>
<keyword evidence="1" id="KW-1133">Transmembrane helix</keyword>
<name>A0AAD4JGK3_PERFH</name>
<comment type="caution">
    <text evidence="2">The sequence shown here is derived from an EMBL/GenBank/DDBJ whole genome shotgun (WGS) entry which is preliminary data.</text>
</comment>
<evidence type="ECO:0000313" key="3">
    <source>
        <dbReference type="Proteomes" id="UP001190926"/>
    </source>
</evidence>
<dbReference type="AlphaFoldDB" id="A0AAD4JGK3"/>
<dbReference type="EMBL" id="SDAM02000066">
    <property type="protein sequence ID" value="KAH6832695.1"/>
    <property type="molecule type" value="Genomic_DNA"/>
</dbReference>
<reference evidence="2 3" key="1">
    <citation type="journal article" date="2021" name="Nat. Commun.">
        <title>Incipient diploidization of the medicinal plant Perilla within 10,000 years.</title>
        <authorList>
            <person name="Zhang Y."/>
            <person name="Shen Q."/>
            <person name="Leng L."/>
            <person name="Zhang D."/>
            <person name="Chen S."/>
            <person name="Shi Y."/>
            <person name="Ning Z."/>
            <person name="Chen S."/>
        </authorList>
    </citation>
    <scope>NUCLEOTIDE SEQUENCE [LARGE SCALE GENOMIC DNA]</scope>
    <source>
        <strain evidence="3">cv. PC099</strain>
    </source>
</reference>
<feature type="transmembrane region" description="Helical" evidence="1">
    <location>
        <begin position="87"/>
        <end position="106"/>
    </location>
</feature>
<keyword evidence="3" id="KW-1185">Reference proteome</keyword>